<dbReference type="RefSeq" id="WP_133397137.1">
    <property type="nucleotide sequence ID" value="NZ_SNAA01000011.1"/>
</dbReference>
<name>A0A4R6A6W3_9RHOB</name>
<proteinExistence type="inferred from homology"/>
<feature type="signal peptide" evidence="5">
    <location>
        <begin position="1"/>
        <end position="22"/>
    </location>
</feature>
<dbReference type="InterPro" id="IPR008930">
    <property type="entry name" value="Terpenoid_cyclase/PrenylTrfase"/>
</dbReference>
<dbReference type="InterPro" id="IPR041246">
    <property type="entry name" value="Bact_MG10"/>
</dbReference>
<dbReference type="InterPro" id="IPR051802">
    <property type="entry name" value="YfhM-like"/>
</dbReference>
<dbReference type="InterPro" id="IPR026284">
    <property type="entry name" value="A2MG_proteobact"/>
</dbReference>
<dbReference type="InterPro" id="IPR041203">
    <property type="entry name" value="Bact_A2M_MG5"/>
</dbReference>
<feature type="domain" description="Alpha-2-macroglobulin bait region" evidence="7">
    <location>
        <begin position="950"/>
        <end position="1092"/>
    </location>
</feature>
<dbReference type="Pfam" id="PF17972">
    <property type="entry name" value="bMG5"/>
    <property type="match status" value="1"/>
</dbReference>
<evidence type="ECO:0000256" key="4">
    <source>
        <dbReference type="ARBA" id="ARBA00023157"/>
    </source>
</evidence>
<dbReference type="InterPro" id="IPR049120">
    <property type="entry name" value="A2M_bMG2"/>
</dbReference>
<dbReference type="InterPro" id="IPR011625">
    <property type="entry name" value="A2M_N_BRD"/>
</dbReference>
<dbReference type="PANTHER" id="PTHR40094">
    <property type="entry name" value="ALPHA-2-MACROGLOBULIN HOMOLOG"/>
    <property type="match status" value="1"/>
</dbReference>
<dbReference type="Pfam" id="PF17973">
    <property type="entry name" value="bMG10"/>
    <property type="match status" value="1"/>
</dbReference>
<keyword evidence="3" id="KW-0677">Repeat</keyword>
<dbReference type="Gene3D" id="3.50.4.10">
    <property type="entry name" value="Hepatocyte Growth Factor"/>
    <property type="match status" value="1"/>
</dbReference>
<evidence type="ECO:0000259" key="8">
    <source>
        <dbReference type="SMART" id="SM01360"/>
    </source>
</evidence>
<dbReference type="Proteomes" id="UP000295701">
    <property type="component" value="Unassembled WGS sequence"/>
</dbReference>
<dbReference type="InterPro" id="IPR047565">
    <property type="entry name" value="Alpha-macroglob_thiol-ester_cl"/>
</dbReference>
<dbReference type="SMART" id="SM01419">
    <property type="entry name" value="Thiol-ester_cl"/>
    <property type="match status" value="1"/>
</dbReference>
<dbReference type="Pfam" id="PF11974">
    <property type="entry name" value="bMG3"/>
    <property type="match status" value="1"/>
</dbReference>
<evidence type="ECO:0000313" key="9">
    <source>
        <dbReference type="EMBL" id="TDL78464.1"/>
    </source>
</evidence>
<dbReference type="Pfam" id="PF21142">
    <property type="entry name" value="A2M_bMG2"/>
    <property type="match status" value="1"/>
</dbReference>
<dbReference type="Pfam" id="PF00207">
    <property type="entry name" value="A2M"/>
    <property type="match status" value="1"/>
</dbReference>
<dbReference type="InterPro" id="IPR000177">
    <property type="entry name" value="Apple"/>
</dbReference>
<dbReference type="EMBL" id="SNAA01000011">
    <property type="protein sequence ID" value="TDL78464.1"/>
    <property type="molecule type" value="Genomic_DNA"/>
</dbReference>
<comment type="caution">
    <text evidence="9">The sequence shown here is derived from an EMBL/GenBank/DDBJ whole genome shotgun (WGS) entry which is preliminary data.</text>
</comment>
<dbReference type="PIRSF" id="PIRSF038980">
    <property type="entry name" value="A2M_bac"/>
    <property type="match status" value="1"/>
</dbReference>
<feature type="chain" id="PRO_5020300006" evidence="5">
    <location>
        <begin position="23"/>
        <end position="1801"/>
    </location>
</feature>
<organism evidence="9 10">
    <name type="scientific">Palleronia sediminis</name>
    <dbReference type="NCBI Taxonomy" id="2547833"/>
    <lineage>
        <taxon>Bacteria</taxon>
        <taxon>Pseudomonadati</taxon>
        <taxon>Pseudomonadota</taxon>
        <taxon>Alphaproteobacteria</taxon>
        <taxon>Rhodobacterales</taxon>
        <taxon>Roseobacteraceae</taxon>
        <taxon>Palleronia</taxon>
    </lineage>
</organism>
<dbReference type="SUPFAM" id="SSF57414">
    <property type="entry name" value="Hairpin loop containing domain-like"/>
    <property type="match status" value="1"/>
</dbReference>
<reference evidence="9 10" key="1">
    <citation type="submission" date="2019-03" db="EMBL/GenBank/DDBJ databases">
        <title>Primorskyibacter sp. SS33 isolated from sediments.</title>
        <authorList>
            <person name="Xunke S."/>
        </authorList>
    </citation>
    <scope>NUCLEOTIDE SEQUENCE [LARGE SCALE GENOMIC DNA]</scope>
    <source>
        <strain evidence="9 10">SS33</strain>
    </source>
</reference>
<dbReference type="Gene3D" id="1.50.10.20">
    <property type="match status" value="1"/>
</dbReference>
<dbReference type="SUPFAM" id="SSF48239">
    <property type="entry name" value="Terpenoid cyclases/Protein prenyltransferases"/>
    <property type="match status" value="1"/>
</dbReference>
<dbReference type="GO" id="GO:0005615">
    <property type="term" value="C:extracellular space"/>
    <property type="evidence" value="ECO:0007669"/>
    <property type="project" value="InterPro"/>
</dbReference>
<dbReference type="CDD" id="cd01100">
    <property type="entry name" value="APPLE_Factor_XI_like"/>
    <property type="match status" value="1"/>
</dbReference>
<dbReference type="GO" id="GO:0006508">
    <property type="term" value="P:proteolysis"/>
    <property type="evidence" value="ECO:0007669"/>
    <property type="project" value="InterPro"/>
</dbReference>
<dbReference type="Pfam" id="PF17962">
    <property type="entry name" value="bMG6"/>
    <property type="match status" value="1"/>
</dbReference>
<dbReference type="SMART" id="SM01359">
    <property type="entry name" value="A2M_N_2"/>
    <property type="match status" value="1"/>
</dbReference>
<dbReference type="InterPro" id="IPR003609">
    <property type="entry name" value="Pan_app"/>
</dbReference>
<accession>A0A4R6A6W3</accession>
<keyword evidence="4" id="KW-1015">Disulfide bond</keyword>
<dbReference type="SMART" id="SM01360">
    <property type="entry name" value="A2M"/>
    <property type="match status" value="1"/>
</dbReference>
<gene>
    <name evidence="9" type="ORF">E2L08_11035</name>
</gene>
<dbReference type="InterPro" id="IPR002890">
    <property type="entry name" value="MG2"/>
</dbReference>
<sequence length="1801" mass="189264">MRMLLVSLALLCAVPAIVPAQGAPDEVLPERRVILEPETDFYGADLNQYFDTGFDACRAACLADAQCRAFTFNERSKSCFTKSEIRDRVAFAGATSGVVRDVPADLRAEAAARAETLDWLRPADLDAAGALMRELPAVYPSRGLTAIELMQSSRAARAQGNIGAARDFTGEALVLGDTADLWTRFGALSLLAAEDAGAGAGDLRGEALSAAINGYLRAGSPAAQAEALSIMAEALQRLRRGEASIPALRRAVDLAPGDTLAARLDAALGRYGFRVTDTRAESDAAAPRICATFSQDLEEVGRDYAPFVQGLTAGLAVAAEGRDLCISGVTHGERYRIALREGLPSAQGDRLAETVPLDLYVRDRAPAVRFPGRGYVLPAGGEVAVPVATVNAETVDLQLWQVSDRNVVRTLAEDIFGAQVPQWRQDQLESEIAVKVWEGEGAVSGSLNVETVTRLPLERETGALGPGIYVLQARIPGADAWESPAASQWFMVSDLGLATIAGADGLHGFVRSLSTAEAREGIALTLLSRANAVLGTAVTDASGHAVFPAGLARGEGSAAPALLVAREGDADMAVLPLTGPAFDLSDRGVEGRAPAGPLDVFLALERDIYRPGETVTATALLRDDRAAAVTGVPLTAILTRPDGVEHDRAVSLDGRAGGHVFRLPLTAGAARGTWRLAIHAETDEPPLAAAALLVEDFLPERIDVDLDLPEGPLAPDAMPRLAVEARYLFGAPAGGLSVEGRVSAAPLRTLEIAPGYLFGPEEAADRSDTTLFGPVETDDAGRAETVLALPEGMPSGAPSEIAVDVSVLENSGRPVERRVTRTVLPEGPVLGIRPAFDGTLPENSEAAFDVIALGARGDVPARWRLDRITTRYQWYSLDGSWDWDSVTSRERIAGGDLRLGADPVAIATPVEWGDYALTLEATDGSGAVSSVRFEAGWYAPEGLTDTPDLLELSLDAERYRPGDTARLRLLPSAAGHVLVTVASDRLIDMKTVRVDAGETVIDLPVTESWGPGAYVTATLFRPAGEGQGPARALGLAHAAIAPGDAALGVGIDAPETARPRAPLEIELNVEGIADGDAAFATVAAVDLGVLNLTGFEAPDPQAHYFGQRELGVAFRDLYGRLIDGRSGAMGQVRSGGDAAAGIRVGAAPPDAVVAMTEGPVEIGPDGTARLAFDLPAFDGTLRLMAVVWSRKGVGQAKADVTVRDPVVAQVTMPRFLAPGDSSTLRIELTHADGPAGEIGLTLAAEGLVPGDDLPARVTLEPGGTRTLSVPITAQGPGEAQVTLEVTAPDGAVLSQTRTLPVRLLDPAIQRSSRFELAPGADLTLSSDVFEGLRDGTATLAAGPFGRFDVPGLLAALDRYPYGCTEQVTSQALPLLYLSSVATTLGLEGARDIDARLTDAVAAVLARQAANGAFGMWRAESGELWLDAYVTDFLSRARDAGVAVPPEAFARALDNLSNAVNYAADFDSGGRDIAYALLVLAREGRAQVGDLRYYAEEKGRAFDTAMARAQIGAALALYGETTRADEMFRLASELVGDPAPEGWRDDFGSPLRDRAGLLTLAVEARSDTVDREALAASLVTDAALSTQEAAWSLLAANALIADPAAGLVVDGAPLEEPVLRIEAGALESGPLTLGLAGDRAETLTLTAFGVPLVPRAAGGEGFAIERAYFTLDGEPADPTEVAAGDRLVTVLTVQPFGPVEARLMVDDPLPAGFEIDNPSLLRSGEVGALDWLDLTDATAMTEFRDDSFRAAVEWRSDEAFRLAYVVRAITPGLYRHPAALVEDMYRPRYRAWTDTGAVRVAE</sequence>
<protein>
    <submittedName>
        <fullName evidence="9">Alpha-2-macroglobulin family protein</fullName>
    </submittedName>
</protein>
<dbReference type="Gene3D" id="2.60.40.1930">
    <property type="match status" value="1"/>
</dbReference>
<dbReference type="OrthoDB" id="9767116at2"/>
<dbReference type="CDD" id="cd02891">
    <property type="entry name" value="A2M_like"/>
    <property type="match status" value="1"/>
</dbReference>
<dbReference type="InterPro" id="IPR021868">
    <property type="entry name" value="Alpha_2_Macroglob_MG3"/>
</dbReference>
<dbReference type="InterPro" id="IPR011626">
    <property type="entry name" value="Alpha-macroglobulin_TED"/>
</dbReference>
<dbReference type="SMART" id="SM00223">
    <property type="entry name" value="APPLE"/>
    <property type="match status" value="1"/>
</dbReference>
<comment type="similarity">
    <text evidence="1">Belongs to the protease inhibitor I39 (alpha-2-macroglobulin) family. Bacterial alpha-2-macroglobulin subfamily.</text>
</comment>
<dbReference type="GO" id="GO:0004866">
    <property type="term" value="F:endopeptidase inhibitor activity"/>
    <property type="evidence" value="ECO:0007669"/>
    <property type="project" value="InterPro"/>
</dbReference>
<keyword evidence="2 5" id="KW-0732">Signal</keyword>
<evidence type="ECO:0000256" key="5">
    <source>
        <dbReference type="SAM" id="SignalP"/>
    </source>
</evidence>
<feature type="domain" description="Alpha-2-macroglobulin" evidence="8">
    <location>
        <begin position="1153"/>
        <end position="1242"/>
    </location>
</feature>
<evidence type="ECO:0000259" key="6">
    <source>
        <dbReference type="SMART" id="SM00223"/>
    </source>
</evidence>
<evidence type="ECO:0000256" key="2">
    <source>
        <dbReference type="ARBA" id="ARBA00022729"/>
    </source>
</evidence>
<evidence type="ECO:0000256" key="3">
    <source>
        <dbReference type="ARBA" id="ARBA00022737"/>
    </source>
</evidence>
<evidence type="ECO:0000256" key="1">
    <source>
        <dbReference type="ARBA" id="ARBA00010556"/>
    </source>
</evidence>
<dbReference type="Pfam" id="PF07703">
    <property type="entry name" value="A2M_BRD"/>
    <property type="match status" value="1"/>
</dbReference>
<dbReference type="Pfam" id="PF01835">
    <property type="entry name" value="MG2"/>
    <property type="match status" value="1"/>
</dbReference>
<dbReference type="Pfam" id="PF07678">
    <property type="entry name" value="TED_complement"/>
    <property type="match status" value="1"/>
</dbReference>
<dbReference type="InterPro" id="IPR041462">
    <property type="entry name" value="Bact_A2M_MG6"/>
</dbReference>
<evidence type="ECO:0000259" key="7">
    <source>
        <dbReference type="SMART" id="SM01359"/>
    </source>
</evidence>
<evidence type="ECO:0000313" key="10">
    <source>
        <dbReference type="Proteomes" id="UP000295701"/>
    </source>
</evidence>
<dbReference type="Pfam" id="PF00024">
    <property type="entry name" value="PAN_1"/>
    <property type="match status" value="1"/>
</dbReference>
<dbReference type="InterPro" id="IPR001599">
    <property type="entry name" value="Macroglobln_a2"/>
</dbReference>
<dbReference type="PANTHER" id="PTHR40094:SF1">
    <property type="entry name" value="UBIQUITIN DOMAIN-CONTAINING PROTEIN"/>
    <property type="match status" value="1"/>
</dbReference>
<keyword evidence="10" id="KW-1185">Reference proteome</keyword>
<feature type="domain" description="Apple" evidence="6">
    <location>
        <begin position="35"/>
        <end position="101"/>
    </location>
</feature>